<keyword evidence="6 7" id="KW-0472">Membrane</keyword>
<dbReference type="GO" id="GO:0015297">
    <property type="term" value="F:antiporter activity"/>
    <property type="evidence" value="ECO:0007669"/>
    <property type="project" value="InterPro"/>
</dbReference>
<proteinExistence type="predicted"/>
<keyword evidence="2" id="KW-0813">Transport</keyword>
<evidence type="ECO:0000256" key="7">
    <source>
        <dbReference type="SAM" id="Phobius"/>
    </source>
</evidence>
<evidence type="ECO:0000313" key="8">
    <source>
        <dbReference type="EMBL" id="HIQ60369.1"/>
    </source>
</evidence>
<organism evidence="8 9">
    <name type="scientific">Candidatus Enterenecus faecium</name>
    <dbReference type="NCBI Taxonomy" id="2840780"/>
    <lineage>
        <taxon>Bacteria</taxon>
        <taxon>Bacillati</taxon>
        <taxon>Bacillota</taxon>
        <taxon>Clostridia</taxon>
        <taxon>Eubacteriales</taxon>
        <taxon>Candidatus Enterenecus</taxon>
    </lineage>
</organism>
<reference evidence="8" key="1">
    <citation type="submission" date="2020-10" db="EMBL/GenBank/DDBJ databases">
        <authorList>
            <person name="Gilroy R."/>
        </authorList>
    </citation>
    <scope>NUCLEOTIDE SEQUENCE</scope>
    <source>
        <strain evidence="8">ChiGjej2B2-12916</strain>
    </source>
</reference>
<dbReference type="InterPro" id="IPR052031">
    <property type="entry name" value="Membrane_Transporter-Flippase"/>
</dbReference>
<dbReference type="GO" id="GO:0042910">
    <property type="term" value="F:xenobiotic transmembrane transporter activity"/>
    <property type="evidence" value="ECO:0007669"/>
    <property type="project" value="InterPro"/>
</dbReference>
<feature type="transmembrane region" description="Helical" evidence="7">
    <location>
        <begin position="363"/>
        <end position="381"/>
    </location>
</feature>
<evidence type="ECO:0000256" key="2">
    <source>
        <dbReference type="ARBA" id="ARBA00022448"/>
    </source>
</evidence>
<feature type="transmembrane region" description="Helical" evidence="7">
    <location>
        <begin position="197"/>
        <end position="217"/>
    </location>
</feature>
<dbReference type="AlphaFoldDB" id="A0A9D0YRE9"/>
<comment type="caution">
    <text evidence="8">The sequence shown here is derived from an EMBL/GenBank/DDBJ whole genome shotgun (WGS) entry which is preliminary data.</text>
</comment>
<evidence type="ECO:0000256" key="4">
    <source>
        <dbReference type="ARBA" id="ARBA00022692"/>
    </source>
</evidence>
<evidence type="ECO:0000313" key="9">
    <source>
        <dbReference type="Proteomes" id="UP000886879"/>
    </source>
</evidence>
<evidence type="ECO:0000256" key="6">
    <source>
        <dbReference type="ARBA" id="ARBA00023136"/>
    </source>
</evidence>
<dbReference type="PANTHER" id="PTHR43549">
    <property type="entry name" value="MULTIDRUG RESISTANCE PROTEIN YPNP-RELATED"/>
    <property type="match status" value="1"/>
</dbReference>
<dbReference type="EMBL" id="DVFO01000018">
    <property type="protein sequence ID" value="HIQ60369.1"/>
    <property type="molecule type" value="Genomic_DNA"/>
</dbReference>
<dbReference type="InterPro" id="IPR048279">
    <property type="entry name" value="MdtK-like"/>
</dbReference>
<dbReference type="Pfam" id="PF01554">
    <property type="entry name" value="MatE"/>
    <property type="match status" value="2"/>
</dbReference>
<feature type="transmembrane region" description="Helical" evidence="7">
    <location>
        <begin position="388"/>
        <end position="409"/>
    </location>
</feature>
<feature type="transmembrane region" description="Helical" evidence="7">
    <location>
        <begin position="323"/>
        <end position="343"/>
    </location>
</feature>
<feature type="transmembrane region" description="Helical" evidence="7">
    <location>
        <begin position="282"/>
        <end position="302"/>
    </location>
</feature>
<evidence type="ECO:0000256" key="3">
    <source>
        <dbReference type="ARBA" id="ARBA00022475"/>
    </source>
</evidence>
<feature type="transmembrane region" description="Helical" evidence="7">
    <location>
        <begin position="62"/>
        <end position="82"/>
    </location>
</feature>
<dbReference type="CDD" id="cd13138">
    <property type="entry name" value="MATE_yoeA_like"/>
    <property type="match status" value="1"/>
</dbReference>
<keyword evidence="4 7" id="KW-0812">Transmembrane</keyword>
<feature type="transmembrane region" description="Helical" evidence="7">
    <location>
        <begin position="415"/>
        <end position="441"/>
    </location>
</feature>
<keyword evidence="5 7" id="KW-1133">Transmembrane helix</keyword>
<evidence type="ECO:0000256" key="5">
    <source>
        <dbReference type="ARBA" id="ARBA00022989"/>
    </source>
</evidence>
<sequence>METPSSQSSFLSGPILSPLIRFALPLMLSLLLQAFYGGVDLAVVGKFSPTASVSAVATGSQVMQSITSIITGLTMGVTVLVGKAMGSREPQRAGQVVCSQIRLFTLVAAVLTGATLLLAPQAAQLMNVPEAAMSEAVAYIRICSAGIVFITAYNGISGIFRGVGNSRSPFLFVLIACLVNVVLDVLFVGVFRLNAAGAALATIIAQATSVAFSLAYIRRNPLPFTIPAPWRRGGRAAGEILKVGSPIALQDFLTNLSFLIITSIVNALGVIASAGVGIAEKLFIFLALVPMSFMSALSTFVAQNMGASNPKRANRALFLAARISLCVGAVMFLLTFFCGRILASAFDNDPAVLDAAAGYLRGSSLEYLMVSVVFCFLGYFNGRERTSFVMAQGLAAAFLVRIPLSYFLSRLPDTSMFLIGLAVPASALVNLTLCLGYFLVLRRRDATSLKKALDNPIST</sequence>
<dbReference type="PIRSF" id="PIRSF006603">
    <property type="entry name" value="DinF"/>
    <property type="match status" value="1"/>
</dbReference>
<feature type="transmembrane region" description="Helical" evidence="7">
    <location>
        <begin position="168"/>
        <end position="191"/>
    </location>
</feature>
<name>A0A9D0YRE9_9FIRM</name>
<gene>
    <name evidence="8" type="ORF">IAD31_02070</name>
</gene>
<feature type="transmembrane region" description="Helical" evidence="7">
    <location>
        <begin position="20"/>
        <end position="39"/>
    </location>
</feature>
<evidence type="ECO:0000256" key="1">
    <source>
        <dbReference type="ARBA" id="ARBA00004651"/>
    </source>
</evidence>
<dbReference type="GO" id="GO:0005886">
    <property type="term" value="C:plasma membrane"/>
    <property type="evidence" value="ECO:0007669"/>
    <property type="project" value="UniProtKB-SubCell"/>
</dbReference>
<keyword evidence="3" id="KW-1003">Cell membrane</keyword>
<reference evidence="8" key="2">
    <citation type="journal article" date="2021" name="PeerJ">
        <title>Extensive microbial diversity within the chicken gut microbiome revealed by metagenomics and culture.</title>
        <authorList>
            <person name="Gilroy R."/>
            <person name="Ravi A."/>
            <person name="Getino M."/>
            <person name="Pursley I."/>
            <person name="Horton D.L."/>
            <person name="Alikhan N.F."/>
            <person name="Baker D."/>
            <person name="Gharbi K."/>
            <person name="Hall N."/>
            <person name="Watson M."/>
            <person name="Adriaenssens E.M."/>
            <person name="Foster-Nyarko E."/>
            <person name="Jarju S."/>
            <person name="Secka A."/>
            <person name="Antonio M."/>
            <person name="Oren A."/>
            <person name="Chaudhuri R.R."/>
            <person name="La Ragione R."/>
            <person name="Hildebrand F."/>
            <person name="Pallen M.J."/>
        </authorList>
    </citation>
    <scope>NUCLEOTIDE SEQUENCE</scope>
    <source>
        <strain evidence="8">ChiGjej2B2-12916</strain>
    </source>
</reference>
<dbReference type="Proteomes" id="UP000886879">
    <property type="component" value="Unassembled WGS sequence"/>
</dbReference>
<dbReference type="PANTHER" id="PTHR43549:SF3">
    <property type="entry name" value="MULTIDRUG RESISTANCE PROTEIN YPNP-RELATED"/>
    <property type="match status" value="1"/>
</dbReference>
<dbReference type="NCBIfam" id="TIGR00797">
    <property type="entry name" value="matE"/>
    <property type="match status" value="1"/>
</dbReference>
<accession>A0A9D0YRE9</accession>
<protein>
    <submittedName>
        <fullName evidence="8">MATE family efflux transporter</fullName>
    </submittedName>
</protein>
<dbReference type="InterPro" id="IPR002528">
    <property type="entry name" value="MATE_fam"/>
</dbReference>
<comment type="subcellular location">
    <subcellularLocation>
        <location evidence="1">Cell membrane</location>
        <topology evidence="1">Multi-pass membrane protein</topology>
    </subcellularLocation>
</comment>
<feature type="transmembrane region" description="Helical" evidence="7">
    <location>
        <begin position="136"/>
        <end position="156"/>
    </location>
</feature>
<feature type="transmembrane region" description="Helical" evidence="7">
    <location>
        <begin position="103"/>
        <end position="124"/>
    </location>
</feature>
<feature type="transmembrane region" description="Helical" evidence="7">
    <location>
        <begin position="252"/>
        <end position="276"/>
    </location>
</feature>